<keyword evidence="7 10" id="KW-1133">Transmembrane helix</keyword>
<name>A0A0N4U502_DRAME</name>
<comment type="pathway">
    <text evidence="2">Glycolipid biosynthesis; glycosylphosphatidylinositol-anchor biosynthesis.</text>
</comment>
<accession>A0A0N4U502</accession>
<evidence type="ECO:0000256" key="10">
    <source>
        <dbReference type="SAM" id="Phobius"/>
    </source>
</evidence>
<organism evidence="11 12">
    <name type="scientific">Dracunculus medinensis</name>
    <name type="common">Guinea worm</name>
    <dbReference type="NCBI Taxonomy" id="318479"/>
    <lineage>
        <taxon>Eukaryota</taxon>
        <taxon>Metazoa</taxon>
        <taxon>Ecdysozoa</taxon>
        <taxon>Nematoda</taxon>
        <taxon>Chromadorea</taxon>
        <taxon>Rhabditida</taxon>
        <taxon>Spirurina</taxon>
        <taxon>Dracunculoidea</taxon>
        <taxon>Dracunculidae</taxon>
        <taxon>Dracunculus</taxon>
    </lineage>
</organism>
<protein>
    <submittedName>
        <fullName evidence="12">GPI transamidase component PIG-S</fullName>
    </submittedName>
</protein>
<dbReference type="PANTHER" id="PTHR21072:SF13">
    <property type="entry name" value="GPI TRANSAMIDASE COMPONENT PIG-S"/>
    <property type="match status" value="1"/>
</dbReference>
<feature type="transmembrane region" description="Helical" evidence="10">
    <location>
        <begin position="434"/>
        <end position="456"/>
    </location>
</feature>
<evidence type="ECO:0000256" key="9">
    <source>
        <dbReference type="ARBA" id="ARBA00023180"/>
    </source>
</evidence>
<keyword evidence="8 10" id="KW-0472">Membrane</keyword>
<dbReference type="GO" id="GO:0042765">
    <property type="term" value="C:GPI-anchor transamidase complex"/>
    <property type="evidence" value="ECO:0007669"/>
    <property type="project" value="InterPro"/>
</dbReference>
<evidence type="ECO:0000313" key="11">
    <source>
        <dbReference type="Proteomes" id="UP000038040"/>
    </source>
</evidence>
<dbReference type="InterPro" id="IPR019540">
    <property type="entry name" value="PtdIno-glycan_biosynth_class_S"/>
</dbReference>
<dbReference type="AlphaFoldDB" id="A0A0N4U502"/>
<sequence>LYYISMHYFILPYRQLSAFSFVLIIIIFGIPLWWQTTSTYRAKFKNFPTELDIILPVFYPSNISFNLLRKSTCSVKYNENLYFKDSPSDINGTLNDDRFHVQMLILDSSEWRFLENVIHFSAEYLTYILYDANDEKLFQRLFISFVNILLDRGHLKAIVNRDLRHRMDPREIAMLPPSEQKRFVWDSTALNAEYIIQIIFIHSTSEASKYFEPNNIILNINRFALTIANVTKLRVSSEHLWDFDISSWITKDASDRWLLSVNHLSTITTQLILFDHSDSGNIAKSMAIASWGAVVASNDLINTSISHAMIASLRVLFGLDSDLPYQFNRCPSPLADWELERLKLRAFVDCAMNGISSVRAMHMLVAEIDNIVISDEIADTVNQAVDLIMDALKQAKESGKLDLAKVIKGRELAERAINDQSLLALLYFPSDQKFAVYLPLFLPILLPLIGSLMSLYKYFCGKLYW</sequence>
<evidence type="ECO:0000256" key="3">
    <source>
        <dbReference type="ARBA" id="ARBA00005316"/>
    </source>
</evidence>
<evidence type="ECO:0000256" key="2">
    <source>
        <dbReference type="ARBA" id="ARBA00004687"/>
    </source>
</evidence>
<keyword evidence="4" id="KW-0337">GPI-anchor biosynthesis</keyword>
<evidence type="ECO:0000256" key="6">
    <source>
        <dbReference type="ARBA" id="ARBA00022824"/>
    </source>
</evidence>
<dbReference type="WBParaSite" id="DME_0000189901-mRNA-1">
    <property type="protein sequence ID" value="DME_0000189901-mRNA-1"/>
    <property type="gene ID" value="DME_0000189901"/>
</dbReference>
<dbReference type="Pfam" id="PF10510">
    <property type="entry name" value="PIG-S"/>
    <property type="match status" value="3"/>
</dbReference>
<comment type="similarity">
    <text evidence="3">Belongs to the PIGS family.</text>
</comment>
<reference evidence="12" key="1">
    <citation type="submission" date="2017-02" db="UniProtKB">
        <authorList>
            <consortium name="WormBaseParasite"/>
        </authorList>
    </citation>
    <scope>IDENTIFICATION</scope>
</reference>
<dbReference type="PANTHER" id="PTHR21072">
    <property type="entry name" value="GPI TRANSAMIDASE COMPONENT PIG-S"/>
    <property type="match status" value="1"/>
</dbReference>
<keyword evidence="6" id="KW-0256">Endoplasmic reticulum</keyword>
<comment type="subcellular location">
    <subcellularLocation>
        <location evidence="1">Endoplasmic reticulum membrane</location>
        <topology evidence="1">Multi-pass membrane protein</topology>
    </subcellularLocation>
</comment>
<proteinExistence type="inferred from homology"/>
<evidence type="ECO:0000256" key="7">
    <source>
        <dbReference type="ARBA" id="ARBA00022989"/>
    </source>
</evidence>
<evidence type="ECO:0000256" key="5">
    <source>
        <dbReference type="ARBA" id="ARBA00022692"/>
    </source>
</evidence>
<dbReference type="UniPathway" id="UPA00196"/>
<dbReference type="GO" id="GO:0016255">
    <property type="term" value="P:attachment of GPI anchor to protein"/>
    <property type="evidence" value="ECO:0007669"/>
    <property type="project" value="InterPro"/>
</dbReference>
<evidence type="ECO:0000256" key="1">
    <source>
        <dbReference type="ARBA" id="ARBA00004477"/>
    </source>
</evidence>
<dbReference type="GO" id="GO:0006506">
    <property type="term" value="P:GPI anchor biosynthetic process"/>
    <property type="evidence" value="ECO:0007669"/>
    <property type="project" value="UniProtKB-UniPathway"/>
</dbReference>
<keyword evidence="5 10" id="KW-0812">Transmembrane</keyword>
<evidence type="ECO:0000256" key="4">
    <source>
        <dbReference type="ARBA" id="ARBA00022502"/>
    </source>
</evidence>
<evidence type="ECO:0000313" key="12">
    <source>
        <dbReference type="WBParaSite" id="DME_0000189901-mRNA-1"/>
    </source>
</evidence>
<feature type="transmembrane region" description="Helical" evidence="10">
    <location>
        <begin position="16"/>
        <end position="34"/>
    </location>
</feature>
<keyword evidence="9" id="KW-0325">Glycoprotein</keyword>
<dbReference type="Proteomes" id="UP000038040">
    <property type="component" value="Unplaced"/>
</dbReference>
<evidence type="ECO:0000256" key="8">
    <source>
        <dbReference type="ARBA" id="ARBA00023136"/>
    </source>
</evidence>